<accession>A0A9E7IL78</accession>
<dbReference type="Pfam" id="PF07983">
    <property type="entry name" value="X8"/>
    <property type="match status" value="1"/>
</dbReference>
<organism evidence="9 10">
    <name type="scientific">Musa troglodytarum</name>
    <name type="common">fe'i banana</name>
    <dbReference type="NCBI Taxonomy" id="320322"/>
    <lineage>
        <taxon>Eukaryota</taxon>
        <taxon>Viridiplantae</taxon>
        <taxon>Streptophyta</taxon>
        <taxon>Embryophyta</taxon>
        <taxon>Tracheophyta</taxon>
        <taxon>Spermatophyta</taxon>
        <taxon>Magnoliopsida</taxon>
        <taxon>Liliopsida</taxon>
        <taxon>Zingiberales</taxon>
        <taxon>Musaceae</taxon>
        <taxon>Musa</taxon>
    </lineage>
</organism>
<evidence type="ECO:0000259" key="8">
    <source>
        <dbReference type="SMART" id="SM00768"/>
    </source>
</evidence>
<evidence type="ECO:0000256" key="6">
    <source>
        <dbReference type="ARBA" id="ARBA00023157"/>
    </source>
</evidence>
<proteinExistence type="predicted"/>
<dbReference type="AlphaFoldDB" id="A0A9E7IL78"/>
<comment type="subcellular location">
    <subcellularLocation>
        <location evidence="1">Cell membrane</location>
        <topology evidence="1">Lipid-anchor</topology>
        <topology evidence="1">GPI-anchor</topology>
    </subcellularLocation>
</comment>
<protein>
    <submittedName>
        <fullName evidence="9">X8 domain</fullName>
    </submittedName>
</protein>
<dbReference type="GO" id="GO:0098552">
    <property type="term" value="C:side of membrane"/>
    <property type="evidence" value="ECO:0007669"/>
    <property type="project" value="UniProtKB-KW"/>
</dbReference>
<keyword evidence="10" id="KW-1185">Reference proteome</keyword>
<dbReference type="EMBL" id="CP097511">
    <property type="protein sequence ID" value="URE49752.1"/>
    <property type="molecule type" value="Genomic_DNA"/>
</dbReference>
<dbReference type="Gene3D" id="1.20.58.1040">
    <property type="match status" value="1"/>
</dbReference>
<dbReference type="GO" id="GO:0009506">
    <property type="term" value="C:plasmodesma"/>
    <property type="evidence" value="ECO:0007669"/>
    <property type="project" value="UniProtKB-ARBA"/>
</dbReference>
<keyword evidence="2" id="KW-1003">Cell membrane</keyword>
<name>A0A9E7IL78_9LILI</name>
<evidence type="ECO:0000313" key="10">
    <source>
        <dbReference type="Proteomes" id="UP001055439"/>
    </source>
</evidence>
<keyword evidence="4" id="KW-0732">Signal</keyword>
<evidence type="ECO:0000256" key="2">
    <source>
        <dbReference type="ARBA" id="ARBA00022475"/>
    </source>
</evidence>
<dbReference type="PANTHER" id="PTHR31044:SF36">
    <property type="entry name" value="CARBOHYDRATE-BINDING X8 DOMAIN SUPERFAMILY PROTEIN"/>
    <property type="match status" value="1"/>
</dbReference>
<sequence>IPSPRSRANKSRGNEENTAAFFVRKASSIPAAPTDRRSLLRTVIFPRESEKLLVTLAMRSGEWMVIYGVLLMVECYVVAAPGARLQQKAESTTPIPAFSPPEGNTTFIDGTTWCVARPGISQSDLQNALDWACGLGGADCSLVQPGAACYHPDTLLSHASYVFNSYYQQNGNSDIACYFGGTAAVVRRDPSYGSCKYLSSELPLCMQASLCFAIVSEELPLGDCGNLDPPMSKHQIRISIYCICSWLSRILVVRDLQTKANQSVYTKNSSLDGQMFHDWTSGQISVILFRRR</sequence>
<dbReference type="PANTHER" id="PTHR31044">
    <property type="entry name" value="BETA-1,3 GLUCANASE"/>
    <property type="match status" value="1"/>
</dbReference>
<feature type="non-terminal residue" evidence="9">
    <location>
        <position position="1"/>
    </location>
</feature>
<dbReference type="InterPro" id="IPR044788">
    <property type="entry name" value="X8_dom_prot"/>
</dbReference>
<reference evidence="9" key="1">
    <citation type="submission" date="2022-05" db="EMBL/GenBank/DDBJ databases">
        <title>The Musa troglodytarum L. genome provides insights into the mechanism of non-climacteric behaviour and enrichment of carotenoids.</title>
        <authorList>
            <person name="Wang J."/>
        </authorList>
    </citation>
    <scope>NUCLEOTIDE SEQUENCE</scope>
    <source>
        <tissue evidence="9">Leaf</tissue>
    </source>
</reference>
<dbReference type="InterPro" id="IPR012946">
    <property type="entry name" value="X8"/>
</dbReference>
<keyword evidence="6" id="KW-1015">Disulfide bond</keyword>
<dbReference type="SMART" id="SM00768">
    <property type="entry name" value="X8"/>
    <property type="match status" value="1"/>
</dbReference>
<evidence type="ECO:0000256" key="7">
    <source>
        <dbReference type="ARBA" id="ARBA00023180"/>
    </source>
</evidence>
<dbReference type="GO" id="GO:0005886">
    <property type="term" value="C:plasma membrane"/>
    <property type="evidence" value="ECO:0007669"/>
    <property type="project" value="UniProtKB-SubCell"/>
</dbReference>
<feature type="domain" description="X8" evidence="8">
    <location>
        <begin position="112"/>
        <end position="197"/>
    </location>
</feature>
<evidence type="ECO:0000256" key="4">
    <source>
        <dbReference type="ARBA" id="ARBA00022729"/>
    </source>
</evidence>
<dbReference type="Proteomes" id="UP001055439">
    <property type="component" value="Chromosome 9"/>
</dbReference>
<keyword evidence="7" id="KW-0325">Glycoprotein</keyword>
<keyword evidence="3" id="KW-0336">GPI-anchor</keyword>
<evidence type="ECO:0000256" key="1">
    <source>
        <dbReference type="ARBA" id="ARBA00004609"/>
    </source>
</evidence>
<evidence type="ECO:0000313" key="9">
    <source>
        <dbReference type="EMBL" id="URE49752.1"/>
    </source>
</evidence>
<gene>
    <name evidence="9" type="ORF">MUK42_24735</name>
</gene>
<dbReference type="FunFam" id="1.20.58.1040:FF:000001">
    <property type="entry name" value="Glucan endo-1,3-beta-glucosidase 4"/>
    <property type="match status" value="1"/>
</dbReference>
<evidence type="ECO:0000256" key="3">
    <source>
        <dbReference type="ARBA" id="ARBA00022622"/>
    </source>
</evidence>
<keyword evidence="5" id="KW-0472">Membrane</keyword>
<evidence type="ECO:0000256" key="5">
    <source>
        <dbReference type="ARBA" id="ARBA00023136"/>
    </source>
</evidence>
<dbReference type="OrthoDB" id="421038at2759"/>
<keyword evidence="3" id="KW-0449">Lipoprotein</keyword>